<comment type="caution">
    <text evidence="2">The sequence shown here is derived from an EMBL/GenBank/DDBJ whole genome shotgun (WGS) entry which is preliminary data.</text>
</comment>
<protein>
    <submittedName>
        <fullName evidence="2">NAD(P)-dependent oxidoreductase</fullName>
    </submittedName>
</protein>
<evidence type="ECO:0000259" key="1">
    <source>
        <dbReference type="Pfam" id="PF01370"/>
    </source>
</evidence>
<dbReference type="SUPFAM" id="SSF51735">
    <property type="entry name" value="NAD(P)-binding Rossmann-fold domains"/>
    <property type="match status" value="1"/>
</dbReference>
<gene>
    <name evidence="2" type="ORF">ACELLULO517_23245</name>
</gene>
<dbReference type="InterPro" id="IPR001509">
    <property type="entry name" value="Epimerase_deHydtase"/>
</dbReference>
<sequence>MEKILVTGAGGLIGNAVRVALEARGTPVVPTDMGSRTEEGLALVALDLRDTHRLHEIVLREGVGAIVHCGGLSGPMQGKDNPAQLIAINTIGSVNMLEVARIQGLRRVVLLSSVSAYGHTPPGTAAVPEDVLLQPNTVYGASKAATEAIMRGYVLEHGVNAVALRPGWLYGPRRTTHCEIRHMLLAGLHDRPLRLPASADASRQFIHVDDMARAILLALDRNGFAGKAYTINGLETTTLQSVGAKVAKHFPKLDLSFDGPADGDVQAPFDLSAAERDLGFRPDIDLDTGIASYLGWMKSRL</sequence>
<evidence type="ECO:0000313" key="3">
    <source>
        <dbReference type="Proteomes" id="UP000721844"/>
    </source>
</evidence>
<proteinExistence type="predicted"/>
<dbReference type="Proteomes" id="UP000721844">
    <property type="component" value="Unassembled WGS sequence"/>
</dbReference>
<name>A0A964E634_9PROT</name>
<dbReference type="InterPro" id="IPR036291">
    <property type="entry name" value="NAD(P)-bd_dom_sf"/>
</dbReference>
<dbReference type="CDD" id="cd08946">
    <property type="entry name" value="SDR_e"/>
    <property type="match status" value="1"/>
</dbReference>
<dbReference type="Gene3D" id="3.40.50.720">
    <property type="entry name" value="NAD(P)-binding Rossmann-like Domain"/>
    <property type="match status" value="1"/>
</dbReference>
<dbReference type="RefSeq" id="WP_227309838.1">
    <property type="nucleotide sequence ID" value="NZ_JAESVA010000011.1"/>
</dbReference>
<dbReference type="InterPro" id="IPR050177">
    <property type="entry name" value="Lipid_A_modif_metabolic_enz"/>
</dbReference>
<keyword evidence="3" id="KW-1185">Reference proteome</keyword>
<organism evidence="2 3">
    <name type="scientific">Acidisoma cellulosilyticum</name>
    <dbReference type="NCBI Taxonomy" id="2802395"/>
    <lineage>
        <taxon>Bacteria</taxon>
        <taxon>Pseudomonadati</taxon>
        <taxon>Pseudomonadota</taxon>
        <taxon>Alphaproteobacteria</taxon>
        <taxon>Acetobacterales</taxon>
        <taxon>Acidocellaceae</taxon>
        <taxon>Acidisoma</taxon>
    </lineage>
</organism>
<feature type="domain" description="NAD-dependent epimerase/dehydratase" evidence="1">
    <location>
        <begin position="4"/>
        <end position="231"/>
    </location>
</feature>
<dbReference type="EMBL" id="JAESVA010000011">
    <property type="protein sequence ID" value="MCB8883184.1"/>
    <property type="molecule type" value="Genomic_DNA"/>
</dbReference>
<dbReference type="PANTHER" id="PTHR43245">
    <property type="entry name" value="BIFUNCTIONAL POLYMYXIN RESISTANCE PROTEIN ARNA"/>
    <property type="match status" value="1"/>
</dbReference>
<accession>A0A964E634</accession>
<dbReference type="AlphaFoldDB" id="A0A964E634"/>
<evidence type="ECO:0000313" key="2">
    <source>
        <dbReference type="EMBL" id="MCB8883184.1"/>
    </source>
</evidence>
<dbReference type="Pfam" id="PF01370">
    <property type="entry name" value="Epimerase"/>
    <property type="match status" value="1"/>
</dbReference>
<reference evidence="2 3" key="1">
    <citation type="journal article" date="2021" name="Microorganisms">
        <title>Acidisoma silvae sp. nov. and Acidisomacellulosilytica sp. nov., Two Acidophilic Bacteria Isolated from Decaying Wood, Hydrolyzing Cellulose and Producing Poly-3-hydroxybutyrate.</title>
        <authorList>
            <person name="Mieszkin S."/>
            <person name="Pouder E."/>
            <person name="Uroz S."/>
            <person name="Simon-Colin C."/>
            <person name="Alain K."/>
        </authorList>
    </citation>
    <scope>NUCLEOTIDE SEQUENCE [LARGE SCALE GENOMIC DNA]</scope>
    <source>
        <strain evidence="2 3">HW T5.17</strain>
    </source>
</reference>